<protein>
    <recommendedName>
        <fullName evidence="1">Knr4/Smi1-like domain-containing protein</fullName>
    </recommendedName>
</protein>
<dbReference type="SMART" id="SM00860">
    <property type="entry name" value="SMI1_KNR4"/>
    <property type="match status" value="1"/>
</dbReference>
<name>A0ABU3GYF4_9SPHI</name>
<gene>
    <name evidence="2" type="ORF">QE417_003880</name>
</gene>
<sequence length="138" mass="15826">MNQILNKHNWPRRQSPTTSIDDIESLVGFKLPDDYKSFLLHHSGYEGFIGQEFLRLWDADEIVINNNEYGITQQLSHTLGIGSNGASEFIALVKYDDGFDVVLSPLIDLDEEYHITIGSSFTNFLERLDAGENWFDQR</sequence>
<evidence type="ECO:0000313" key="2">
    <source>
        <dbReference type="EMBL" id="MDT3404808.1"/>
    </source>
</evidence>
<dbReference type="Pfam" id="PF09346">
    <property type="entry name" value="SMI1_KNR4"/>
    <property type="match status" value="1"/>
</dbReference>
<dbReference type="Gene3D" id="3.40.1580.10">
    <property type="entry name" value="SMI1/KNR4-like"/>
    <property type="match status" value="1"/>
</dbReference>
<comment type="caution">
    <text evidence="2">The sequence shown here is derived from an EMBL/GenBank/DDBJ whole genome shotgun (WGS) entry which is preliminary data.</text>
</comment>
<dbReference type="EMBL" id="JAVLVU010000001">
    <property type="protein sequence ID" value="MDT3404808.1"/>
    <property type="molecule type" value="Genomic_DNA"/>
</dbReference>
<dbReference type="InterPro" id="IPR018958">
    <property type="entry name" value="Knr4/Smi1-like_dom"/>
</dbReference>
<dbReference type="Proteomes" id="UP001258315">
    <property type="component" value="Unassembled WGS sequence"/>
</dbReference>
<accession>A0ABU3GYF4</accession>
<proteinExistence type="predicted"/>
<dbReference type="InterPro" id="IPR037883">
    <property type="entry name" value="Knr4/Smi1-like_sf"/>
</dbReference>
<organism evidence="2 3">
    <name type="scientific">Mucilaginibacter terrae</name>
    <dbReference type="NCBI Taxonomy" id="1955052"/>
    <lineage>
        <taxon>Bacteria</taxon>
        <taxon>Pseudomonadati</taxon>
        <taxon>Bacteroidota</taxon>
        <taxon>Sphingobacteriia</taxon>
        <taxon>Sphingobacteriales</taxon>
        <taxon>Sphingobacteriaceae</taxon>
        <taxon>Mucilaginibacter</taxon>
    </lineage>
</organism>
<keyword evidence="3" id="KW-1185">Reference proteome</keyword>
<evidence type="ECO:0000259" key="1">
    <source>
        <dbReference type="SMART" id="SM00860"/>
    </source>
</evidence>
<feature type="domain" description="Knr4/Smi1-like" evidence="1">
    <location>
        <begin position="16"/>
        <end position="127"/>
    </location>
</feature>
<evidence type="ECO:0000313" key="3">
    <source>
        <dbReference type="Proteomes" id="UP001258315"/>
    </source>
</evidence>
<dbReference type="SUPFAM" id="SSF160631">
    <property type="entry name" value="SMI1/KNR4-like"/>
    <property type="match status" value="1"/>
</dbReference>
<reference evidence="3" key="1">
    <citation type="submission" date="2023-07" db="EMBL/GenBank/DDBJ databases">
        <title>Functional and genomic diversity of the sorghum phyllosphere microbiome.</title>
        <authorList>
            <person name="Shade A."/>
        </authorList>
    </citation>
    <scope>NUCLEOTIDE SEQUENCE [LARGE SCALE GENOMIC DNA]</scope>
    <source>
        <strain evidence="3">SORGH_AS_0422</strain>
    </source>
</reference>
<dbReference type="RefSeq" id="WP_311952535.1">
    <property type="nucleotide sequence ID" value="NZ_JAVLVU010000001.1"/>
</dbReference>